<dbReference type="EMBL" id="JASSZA010000015">
    <property type="protein sequence ID" value="KAK2093030.1"/>
    <property type="molecule type" value="Genomic_DNA"/>
</dbReference>
<feature type="region of interest" description="Disordered" evidence="1">
    <location>
        <begin position="1"/>
        <end position="22"/>
    </location>
</feature>
<organism evidence="2 3">
    <name type="scientific">Saguinus oedipus</name>
    <name type="common">Cotton-top tamarin</name>
    <name type="synonym">Oedipomidas oedipus</name>
    <dbReference type="NCBI Taxonomy" id="9490"/>
    <lineage>
        <taxon>Eukaryota</taxon>
        <taxon>Metazoa</taxon>
        <taxon>Chordata</taxon>
        <taxon>Craniata</taxon>
        <taxon>Vertebrata</taxon>
        <taxon>Euteleostomi</taxon>
        <taxon>Mammalia</taxon>
        <taxon>Eutheria</taxon>
        <taxon>Euarchontoglires</taxon>
        <taxon>Primates</taxon>
        <taxon>Haplorrhini</taxon>
        <taxon>Platyrrhini</taxon>
        <taxon>Cebidae</taxon>
        <taxon>Callitrichinae</taxon>
        <taxon>Saguinus</taxon>
    </lineage>
</organism>
<accession>A0ABQ9U8B3</accession>
<sequence>AALRRLAGSSRLQGGPAPAALSDRSDEIARPWLLPAPAPVQPRAEPSQQLLFPPIRHPLLDPQTPLHFNPTCSAFCRICFPLLNDFVPVHYPVVGVALPSSSCVSLQKACICRRLVRRGPNFHYMPSYPPTPLPSPYYESRPAARPHPPPRGPDRPRTQRRGPLAGTEPGRRRSAPWSLCSLAVDTGTQDHGHPPSACAASRASLCV</sequence>
<feature type="region of interest" description="Disordered" evidence="1">
    <location>
        <begin position="135"/>
        <end position="174"/>
    </location>
</feature>
<evidence type="ECO:0000313" key="3">
    <source>
        <dbReference type="Proteomes" id="UP001266305"/>
    </source>
</evidence>
<feature type="non-terminal residue" evidence="2">
    <location>
        <position position="1"/>
    </location>
</feature>
<evidence type="ECO:0000256" key="1">
    <source>
        <dbReference type="SAM" id="MobiDB-lite"/>
    </source>
</evidence>
<name>A0ABQ9U8B3_SAGOE</name>
<keyword evidence="3" id="KW-1185">Reference proteome</keyword>
<gene>
    <name evidence="2" type="ORF">P7K49_029559</name>
</gene>
<comment type="caution">
    <text evidence="2">The sequence shown here is derived from an EMBL/GenBank/DDBJ whole genome shotgun (WGS) entry which is preliminary data.</text>
</comment>
<protein>
    <submittedName>
        <fullName evidence="2">Uncharacterized protein</fullName>
    </submittedName>
</protein>
<dbReference type="Proteomes" id="UP001266305">
    <property type="component" value="Unassembled WGS sequence"/>
</dbReference>
<proteinExistence type="predicted"/>
<reference evidence="2 3" key="1">
    <citation type="submission" date="2023-05" db="EMBL/GenBank/DDBJ databases">
        <title>B98-5 Cell Line De Novo Hybrid Assembly: An Optical Mapping Approach.</title>
        <authorList>
            <person name="Kananen K."/>
            <person name="Auerbach J.A."/>
            <person name="Kautto E."/>
            <person name="Blachly J.S."/>
        </authorList>
    </citation>
    <scope>NUCLEOTIDE SEQUENCE [LARGE SCALE GENOMIC DNA]</scope>
    <source>
        <strain evidence="2">B95-8</strain>
        <tissue evidence="2">Cell line</tissue>
    </source>
</reference>
<evidence type="ECO:0000313" key="2">
    <source>
        <dbReference type="EMBL" id="KAK2093030.1"/>
    </source>
</evidence>